<organism evidence="2 3">
    <name type="scientific">Eimeria necatrix</name>
    <dbReference type="NCBI Taxonomy" id="51315"/>
    <lineage>
        <taxon>Eukaryota</taxon>
        <taxon>Sar</taxon>
        <taxon>Alveolata</taxon>
        <taxon>Apicomplexa</taxon>
        <taxon>Conoidasida</taxon>
        <taxon>Coccidia</taxon>
        <taxon>Eucoccidiorida</taxon>
        <taxon>Eimeriorina</taxon>
        <taxon>Eimeriidae</taxon>
        <taxon>Eimeria</taxon>
    </lineage>
</organism>
<dbReference type="GeneID" id="25471215"/>
<dbReference type="VEuPathDB" id="ToxoDB:ENH_00010300"/>
<dbReference type="AlphaFoldDB" id="U6MD96"/>
<evidence type="ECO:0000313" key="2">
    <source>
        <dbReference type="EMBL" id="CDJ62197.1"/>
    </source>
</evidence>
<accession>U6MD96</accession>
<evidence type="ECO:0000256" key="1">
    <source>
        <dbReference type="SAM" id="SignalP"/>
    </source>
</evidence>
<gene>
    <name evidence="2" type="ORF">ENH_00010300</name>
</gene>
<dbReference type="Proteomes" id="UP000030754">
    <property type="component" value="Unassembled WGS sequence"/>
</dbReference>
<reference evidence="2" key="1">
    <citation type="submission" date="2013-10" db="EMBL/GenBank/DDBJ databases">
        <title>Genomic analysis of the causative agents of coccidiosis in chickens.</title>
        <authorList>
            <person name="Reid A.J."/>
            <person name="Blake D."/>
            <person name="Billington K."/>
            <person name="Browne H."/>
            <person name="Dunn M."/>
            <person name="Hung S."/>
            <person name="Kawahara F."/>
            <person name="Miranda-Saavedra D."/>
            <person name="Mourier T."/>
            <person name="Nagra H."/>
            <person name="Otto T.D."/>
            <person name="Rawlings N."/>
            <person name="Sanchez A."/>
            <person name="Sanders M."/>
            <person name="Subramaniam C."/>
            <person name="Tay Y."/>
            <person name="Dear P."/>
            <person name="Doerig C."/>
            <person name="Gruber A."/>
            <person name="Parkinson J."/>
            <person name="Shirley M."/>
            <person name="Wan K.L."/>
            <person name="Berriman M."/>
            <person name="Tomley F."/>
            <person name="Pain A."/>
        </authorList>
    </citation>
    <scope>NUCLEOTIDE SEQUENCE [LARGE SCALE GENOMIC DNA]</scope>
    <source>
        <strain evidence="2">Houghton</strain>
    </source>
</reference>
<feature type="chain" id="PRO_5004674868" evidence="1">
    <location>
        <begin position="20"/>
        <end position="261"/>
    </location>
</feature>
<evidence type="ECO:0000313" key="3">
    <source>
        <dbReference type="Proteomes" id="UP000030754"/>
    </source>
</evidence>
<keyword evidence="3" id="KW-1185">Reference proteome</keyword>
<reference evidence="2" key="2">
    <citation type="submission" date="2013-10" db="EMBL/GenBank/DDBJ databases">
        <authorList>
            <person name="Aslett M."/>
        </authorList>
    </citation>
    <scope>NUCLEOTIDE SEQUENCE [LARGE SCALE GENOMIC DNA]</scope>
    <source>
        <strain evidence="2">Houghton</strain>
    </source>
</reference>
<keyword evidence="1" id="KW-0732">Signal</keyword>
<name>U6MD96_9EIME</name>
<feature type="signal peptide" evidence="1">
    <location>
        <begin position="1"/>
        <end position="19"/>
    </location>
</feature>
<proteinExistence type="predicted"/>
<dbReference type="RefSeq" id="XP_013439559.1">
    <property type="nucleotide sequence ID" value="XM_013584105.1"/>
</dbReference>
<protein>
    <submittedName>
        <fullName evidence="2">SAG family member</fullName>
    </submittedName>
</protein>
<dbReference type="EMBL" id="HG722370">
    <property type="protein sequence ID" value="CDJ62197.1"/>
    <property type="molecule type" value="Genomic_DNA"/>
</dbReference>
<sequence length="261" mass="27174">MSLIRLLACYAGLLAGAAAPDFSAAVPVRSAAVSPHHRSLNIRASSLAQVAEQPSATEKTEDCLPILNTLRTEGLNGLLNELAKAEAGEVSEIQPLQRNGKSVTDIAKELAGSDESCGGPEGENQYPGLVITFDYSTDFDCKALINESFAAGLSHLEKANYDATAETNKLGTAPLNDAAAKNLAAIVSKKAAKVACAATSGCTAGKNVLYCYFKEALGKEEANPIDADVYEALLKRQRGSASTIVPGITATLFSLALVLLS</sequence>